<accession>A0A8J2X2V9</accession>
<dbReference type="InterPro" id="IPR010323">
    <property type="entry name" value="DUF924"/>
</dbReference>
<dbReference type="SUPFAM" id="SSF48452">
    <property type="entry name" value="TPR-like"/>
    <property type="match status" value="1"/>
</dbReference>
<dbReference type="GO" id="GO:0008033">
    <property type="term" value="P:tRNA processing"/>
    <property type="evidence" value="ECO:0007669"/>
    <property type="project" value="UniProtKB-KW"/>
</dbReference>
<proteinExistence type="inferred from homology"/>
<keyword evidence="5" id="KW-0067">ATP-binding</keyword>
<feature type="signal peptide" evidence="7">
    <location>
        <begin position="1"/>
        <end position="17"/>
    </location>
</feature>
<dbReference type="NCBIfam" id="TIGR02432">
    <property type="entry name" value="lysidine_TilS_N"/>
    <property type="match status" value="1"/>
</dbReference>
<evidence type="ECO:0000256" key="5">
    <source>
        <dbReference type="ARBA" id="ARBA00022840"/>
    </source>
</evidence>
<keyword evidence="2" id="KW-0436">Ligase</keyword>
<evidence type="ECO:0000313" key="10">
    <source>
        <dbReference type="Proteomes" id="UP000789595"/>
    </source>
</evidence>
<dbReference type="PANTHER" id="PTHR43033:SF3">
    <property type="entry name" value="TRNA(ILE)-LYSIDINE SYNTHETASE"/>
    <property type="match status" value="1"/>
</dbReference>
<comment type="catalytic activity">
    <reaction evidence="6">
        <text>cytidine(34) in tRNA(Ile2) + L-lysine + ATP = lysidine(34) in tRNA(Ile2) + AMP + diphosphate + H(+)</text>
        <dbReference type="Rhea" id="RHEA:43744"/>
        <dbReference type="Rhea" id="RHEA-COMP:10625"/>
        <dbReference type="Rhea" id="RHEA-COMP:10670"/>
        <dbReference type="ChEBI" id="CHEBI:15378"/>
        <dbReference type="ChEBI" id="CHEBI:30616"/>
        <dbReference type="ChEBI" id="CHEBI:32551"/>
        <dbReference type="ChEBI" id="CHEBI:33019"/>
        <dbReference type="ChEBI" id="CHEBI:82748"/>
        <dbReference type="ChEBI" id="CHEBI:83665"/>
        <dbReference type="ChEBI" id="CHEBI:456215"/>
        <dbReference type="EC" id="6.3.4.19"/>
    </reaction>
</comment>
<organism evidence="9 10">
    <name type="scientific">Pelagomonas calceolata</name>
    <dbReference type="NCBI Taxonomy" id="35677"/>
    <lineage>
        <taxon>Eukaryota</taxon>
        <taxon>Sar</taxon>
        <taxon>Stramenopiles</taxon>
        <taxon>Ochrophyta</taxon>
        <taxon>Pelagophyceae</taxon>
        <taxon>Pelagomonadales</taxon>
        <taxon>Pelagomonadaceae</taxon>
        <taxon>Pelagomonas</taxon>
    </lineage>
</organism>
<name>A0A8J2X2V9_9STRA</name>
<evidence type="ECO:0000256" key="1">
    <source>
        <dbReference type="ARBA" id="ARBA00013267"/>
    </source>
</evidence>
<dbReference type="GO" id="GO:0005524">
    <property type="term" value="F:ATP binding"/>
    <property type="evidence" value="ECO:0007669"/>
    <property type="project" value="UniProtKB-KW"/>
</dbReference>
<evidence type="ECO:0000256" key="2">
    <source>
        <dbReference type="ARBA" id="ARBA00022598"/>
    </source>
</evidence>
<evidence type="ECO:0000313" key="9">
    <source>
        <dbReference type="EMBL" id="CAH0372161.1"/>
    </source>
</evidence>
<dbReference type="InterPro" id="IPR012094">
    <property type="entry name" value="tRNA_Ile_lys_synt"/>
</dbReference>
<dbReference type="GO" id="GO:0032267">
    <property type="term" value="F:tRNA(Ile)-lysidine synthase activity"/>
    <property type="evidence" value="ECO:0007669"/>
    <property type="project" value="UniProtKB-EC"/>
</dbReference>
<protein>
    <recommendedName>
        <fullName evidence="1">tRNA(Ile)-lysidine synthetase</fullName>
        <ecNumber evidence="1">6.3.4.19</ecNumber>
    </recommendedName>
</protein>
<dbReference type="SUPFAM" id="SSF52402">
    <property type="entry name" value="Adenine nucleotide alpha hydrolases-like"/>
    <property type="match status" value="1"/>
</dbReference>
<dbReference type="CDD" id="cd01992">
    <property type="entry name" value="TilS_N"/>
    <property type="match status" value="1"/>
</dbReference>
<evidence type="ECO:0000256" key="6">
    <source>
        <dbReference type="ARBA" id="ARBA00048539"/>
    </source>
</evidence>
<dbReference type="HAMAP" id="MF_01161">
    <property type="entry name" value="tRNA_Ile_lys_synt"/>
    <property type="match status" value="1"/>
</dbReference>
<reference evidence="9" key="1">
    <citation type="submission" date="2021-11" db="EMBL/GenBank/DDBJ databases">
        <authorList>
            <consortium name="Genoscope - CEA"/>
            <person name="William W."/>
        </authorList>
    </citation>
    <scope>NUCLEOTIDE SEQUENCE</scope>
</reference>
<dbReference type="AlphaFoldDB" id="A0A8J2X2V9"/>
<dbReference type="InterPro" id="IPR011990">
    <property type="entry name" value="TPR-like_helical_dom_sf"/>
</dbReference>
<dbReference type="InterPro" id="IPR012795">
    <property type="entry name" value="tRNA_Ile_lys_synt_N"/>
</dbReference>
<dbReference type="OrthoDB" id="434144at2759"/>
<dbReference type="InterPro" id="IPR014729">
    <property type="entry name" value="Rossmann-like_a/b/a_fold"/>
</dbReference>
<dbReference type="Proteomes" id="UP000789595">
    <property type="component" value="Unassembled WGS sequence"/>
</dbReference>
<dbReference type="Gene3D" id="1.20.58.320">
    <property type="entry name" value="TPR-like"/>
    <property type="match status" value="1"/>
</dbReference>
<dbReference type="EMBL" id="CAKKNE010000003">
    <property type="protein sequence ID" value="CAH0372161.1"/>
    <property type="molecule type" value="Genomic_DNA"/>
</dbReference>
<keyword evidence="7" id="KW-0732">Signal</keyword>
<sequence length="577" mass="65199">MFWVMLLLARQARGWRAATATLRRLTPRCATFAPLPEDTTKDVLDYWFTDAEARQRWFASTAAFDHQVSDRYATTLSAISDADEADVATWAATAPLDDVLAHVLLWDQVSRHLARVSDTDPSALGPLAMAASRATLSRADDLNAERQAFLLMPLRHSFDRRILEDEVLPLSRRWAKDAQDSERGVWRRFDAALCRALLKLKTKDGRPQETDKPASWEPFSTLLASSPPFRADAFDVKPDAVGSLAAHKAAKKFLLERLEDSNTTKLICSLSGGVDSVVLTYLVSRLLRTTPALKHLSLEAVHVDYGNRDTSRDEAEFVQAYASWLGVPLWLRSIDILQKSGDNVERAAYESVTRDARFWTYEEACGSDGVVLLGHNRDDTFENLFANINRRQHYDQLRGMTAVSEERGVRTWRPLLAIDKSMIYDAASALKLPHLADSTDPACQRGVFRDRWLPVVRDRQPLLLPGLEALADHVSFLTEVWREKCSEYVSTCERFGGGASLPVESWMCDAPSSFWVDVLRRLEAPHRPSNKALENLQSWLRRQRAARRSSTCELGAVMRAEYVPDEDVLRVYFLDET</sequence>
<comment type="caution">
    <text evidence="9">The sequence shown here is derived from an EMBL/GenBank/DDBJ whole genome shotgun (WGS) entry which is preliminary data.</text>
</comment>
<keyword evidence="10" id="KW-1185">Reference proteome</keyword>
<dbReference type="InterPro" id="IPR011063">
    <property type="entry name" value="TilS/TtcA_N"/>
</dbReference>
<feature type="domain" description="tRNA(Ile)-lysidine/2-thiocytidine synthase N-terminal" evidence="8">
    <location>
        <begin position="266"/>
        <end position="440"/>
    </location>
</feature>
<keyword evidence="3" id="KW-0819">tRNA processing</keyword>
<evidence type="ECO:0000256" key="7">
    <source>
        <dbReference type="SAM" id="SignalP"/>
    </source>
</evidence>
<keyword evidence="4" id="KW-0547">Nucleotide-binding</keyword>
<feature type="chain" id="PRO_5035268258" description="tRNA(Ile)-lysidine synthetase" evidence="7">
    <location>
        <begin position="18"/>
        <end position="577"/>
    </location>
</feature>
<gene>
    <name evidence="9" type="ORF">PECAL_3P21410</name>
</gene>
<dbReference type="PANTHER" id="PTHR43033">
    <property type="entry name" value="TRNA(ILE)-LYSIDINE SYNTHASE-RELATED"/>
    <property type="match status" value="1"/>
</dbReference>
<dbReference type="Gene3D" id="3.40.50.620">
    <property type="entry name" value="HUPs"/>
    <property type="match status" value="1"/>
</dbReference>
<evidence type="ECO:0000256" key="3">
    <source>
        <dbReference type="ARBA" id="ARBA00022694"/>
    </source>
</evidence>
<dbReference type="EC" id="6.3.4.19" evidence="1"/>
<evidence type="ECO:0000259" key="8">
    <source>
        <dbReference type="Pfam" id="PF01171"/>
    </source>
</evidence>
<dbReference type="Pfam" id="PF06041">
    <property type="entry name" value="DUF924"/>
    <property type="match status" value="1"/>
</dbReference>
<dbReference type="Pfam" id="PF01171">
    <property type="entry name" value="ATP_bind_3"/>
    <property type="match status" value="1"/>
</dbReference>
<evidence type="ECO:0000256" key="4">
    <source>
        <dbReference type="ARBA" id="ARBA00022741"/>
    </source>
</evidence>